<keyword evidence="3" id="KW-1185">Reference proteome</keyword>
<dbReference type="OrthoDB" id="6192829at2759"/>
<dbReference type="EMBL" id="CACVKT020001809">
    <property type="protein sequence ID" value="CAC5371792.1"/>
    <property type="molecule type" value="Genomic_DNA"/>
</dbReference>
<proteinExistence type="predicted"/>
<feature type="signal peptide" evidence="1">
    <location>
        <begin position="1"/>
        <end position="18"/>
    </location>
</feature>
<dbReference type="AlphaFoldDB" id="A0A6J8ATP5"/>
<name>A0A6J8ATP5_MYTCO</name>
<evidence type="ECO:0000256" key="1">
    <source>
        <dbReference type="SAM" id="SignalP"/>
    </source>
</evidence>
<dbReference type="Proteomes" id="UP000507470">
    <property type="component" value="Unassembled WGS sequence"/>
</dbReference>
<gene>
    <name evidence="2" type="ORF">MCOR_10122</name>
</gene>
<evidence type="ECO:0000313" key="2">
    <source>
        <dbReference type="EMBL" id="CAC5371792.1"/>
    </source>
</evidence>
<evidence type="ECO:0000313" key="3">
    <source>
        <dbReference type="Proteomes" id="UP000507470"/>
    </source>
</evidence>
<feature type="chain" id="PRO_5026759586" evidence="1">
    <location>
        <begin position="19"/>
        <end position="205"/>
    </location>
</feature>
<reference evidence="2 3" key="1">
    <citation type="submission" date="2020-06" db="EMBL/GenBank/DDBJ databases">
        <authorList>
            <person name="Li R."/>
            <person name="Bekaert M."/>
        </authorList>
    </citation>
    <scope>NUCLEOTIDE SEQUENCE [LARGE SCALE GENOMIC DNA]</scope>
    <source>
        <strain evidence="3">wild</strain>
    </source>
</reference>
<protein>
    <submittedName>
        <fullName evidence="2">Uncharacterized protein</fullName>
    </submittedName>
</protein>
<organism evidence="2 3">
    <name type="scientific">Mytilus coruscus</name>
    <name type="common">Sea mussel</name>
    <dbReference type="NCBI Taxonomy" id="42192"/>
    <lineage>
        <taxon>Eukaryota</taxon>
        <taxon>Metazoa</taxon>
        <taxon>Spiralia</taxon>
        <taxon>Lophotrochozoa</taxon>
        <taxon>Mollusca</taxon>
        <taxon>Bivalvia</taxon>
        <taxon>Autobranchia</taxon>
        <taxon>Pteriomorphia</taxon>
        <taxon>Mytilida</taxon>
        <taxon>Mytiloidea</taxon>
        <taxon>Mytilidae</taxon>
        <taxon>Mytilinae</taxon>
        <taxon>Mytilus</taxon>
    </lineage>
</organism>
<accession>A0A6J8ATP5</accession>
<sequence length="205" mass="23067">MKIVFILGLLCIVTYCQGWGTRGGRQSFRRYQSSRNRLIYPITRLTSKRPYDVGKSRCVASGCCYDRMRNRCNCQAGSRSFYRGKRAAKIKVHLSLTNCICDGYEMGGHGGGPRPFRVVCTKASSSSSNRGHQKSNCSKKNQNDCTYNGNPHKCSIYNNNKQEKFYKELIDTIAPKQCGTLNLPNAPCPKGPFNTKKTCSEIDYN</sequence>
<keyword evidence="1" id="KW-0732">Signal</keyword>